<dbReference type="AlphaFoldDB" id="A0A401TS78"/>
<organism evidence="1 2">
    <name type="scientific">Chiloscyllium punctatum</name>
    <name type="common">Brownbanded bambooshark</name>
    <name type="synonym">Hemiscyllium punctatum</name>
    <dbReference type="NCBI Taxonomy" id="137246"/>
    <lineage>
        <taxon>Eukaryota</taxon>
        <taxon>Metazoa</taxon>
        <taxon>Chordata</taxon>
        <taxon>Craniata</taxon>
        <taxon>Vertebrata</taxon>
        <taxon>Chondrichthyes</taxon>
        <taxon>Elasmobranchii</taxon>
        <taxon>Galeomorphii</taxon>
        <taxon>Galeoidea</taxon>
        <taxon>Orectolobiformes</taxon>
        <taxon>Hemiscylliidae</taxon>
        <taxon>Chiloscyllium</taxon>
    </lineage>
</organism>
<dbReference type="Proteomes" id="UP000287033">
    <property type="component" value="Unassembled WGS sequence"/>
</dbReference>
<reference evidence="1 2" key="1">
    <citation type="journal article" date="2018" name="Nat. Ecol. Evol.">
        <title>Shark genomes provide insights into elasmobranch evolution and the origin of vertebrates.</title>
        <authorList>
            <person name="Hara Y"/>
            <person name="Yamaguchi K"/>
            <person name="Onimaru K"/>
            <person name="Kadota M"/>
            <person name="Koyanagi M"/>
            <person name="Keeley SD"/>
            <person name="Tatsumi K"/>
            <person name="Tanaka K"/>
            <person name="Motone F"/>
            <person name="Kageyama Y"/>
            <person name="Nozu R"/>
            <person name="Adachi N"/>
            <person name="Nishimura O"/>
            <person name="Nakagawa R"/>
            <person name="Tanegashima C"/>
            <person name="Kiyatake I"/>
            <person name="Matsumoto R"/>
            <person name="Murakumo K"/>
            <person name="Nishida K"/>
            <person name="Terakita A"/>
            <person name="Kuratani S"/>
            <person name="Sato K"/>
            <person name="Hyodo S Kuraku.S."/>
        </authorList>
    </citation>
    <scope>NUCLEOTIDE SEQUENCE [LARGE SCALE GENOMIC DNA]</scope>
</reference>
<name>A0A401TS78_CHIPU</name>
<proteinExistence type="predicted"/>
<evidence type="ECO:0000313" key="1">
    <source>
        <dbReference type="EMBL" id="GCC45472.1"/>
    </source>
</evidence>
<keyword evidence="2" id="KW-1185">Reference proteome</keyword>
<accession>A0A401TS78</accession>
<comment type="caution">
    <text evidence="1">The sequence shown here is derived from an EMBL/GenBank/DDBJ whole genome shotgun (WGS) entry which is preliminary data.</text>
</comment>
<gene>
    <name evidence="1" type="ORF">chiPu_0029801</name>
</gene>
<sequence length="144" mass="14912">MQRDGAGVGDGADPLGGRVAVLVPVPDLAKITVSALSLLAHHHPQITIALALALTPLVHPKPLARGVEPAAVLAPAGALRLALPARQYVAIVALTALLARQGAIGHRVTALTGQWAGRATGSIVTVRWALVRCRKEEREANKTS</sequence>
<dbReference type="EMBL" id="BEZZ01166325">
    <property type="protein sequence ID" value="GCC45472.1"/>
    <property type="molecule type" value="Genomic_DNA"/>
</dbReference>
<evidence type="ECO:0000313" key="2">
    <source>
        <dbReference type="Proteomes" id="UP000287033"/>
    </source>
</evidence>
<protein>
    <submittedName>
        <fullName evidence="1">Uncharacterized protein</fullName>
    </submittedName>
</protein>